<organism evidence="2 3">
    <name type="scientific">Streptomyces clavuligerus</name>
    <dbReference type="NCBI Taxonomy" id="1901"/>
    <lineage>
        <taxon>Bacteria</taxon>
        <taxon>Bacillati</taxon>
        <taxon>Actinomycetota</taxon>
        <taxon>Actinomycetes</taxon>
        <taxon>Kitasatosporales</taxon>
        <taxon>Streptomycetaceae</taxon>
        <taxon>Streptomyces</taxon>
    </lineage>
</organism>
<sequence>MGGPRRSVRRNGRARGALSSRRDAHLSTAGLRQGRDGHVRWSVLVPRVRPRCVSPRSGGGSGPAR</sequence>
<keyword evidence="3" id="KW-1185">Reference proteome</keyword>
<protein>
    <submittedName>
        <fullName evidence="2">Uncharacterized protein</fullName>
    </submittedName>
</protein>
<name>E2Q8M9_STRCL</name>
<evidence type="ECO:0000313" key="2">
    <source>
        <dbReference type="EMBL" id="EFG07517.1"/>
    </source>
</evidence>
<feature type="compositionally biased region" description="Basic residues" evidence="1">
    <location>
        <begin position="1"/>
        <end position="13"/>
    </location>
</feature>
<gene>
    <name evidence="2" type="ORF">SCLAV_2444</name>
</gene>
<reference evidence="2 3" key="1">
    <citation type="journal article" date="2010" name="Genome Biol. Evol.">
        <title>The sequence of a 1.8-mb bacterial linear plasmid reveals a rich evolutionary reservoir of secondary metabolic pathways.</title>
        <authorList>
            <person name="Medema M.H."/>
            <person name="Trefzer A."/>
            <person name="Kovalchuk A."/>
            <person name="van den Berg M."/>
            <person name="Mueller U."/>
            <person name="Heijne W."/>
            <person name="Wu L."/>
            <person name="Alam M.T."/>
            <person name="Ronning C.M."/>
            <person name="Nierman W.C."/>
            <person name="Bovenberg R.A.L."/>
            <person name="Breitling R."/>
            <person name="Takano E."/>
        </authorList>
    </citation>
    <scope>NUCLEOTIDE SEQUENCE [LARGE SCALE GENOMIC DNA]</scope>
    <source>
        <strain evidence="3">ATCC 27064 / DSM 738 / JCM 4710 / NBRC 13307 / NCIMB 12785 / NRRL 3585 / VKM Ac-602</strain>
    </source>
</reference>
<dbReference type="EMBL" id="CM000913">
    <property type="protein sequence ID" value="EFG07517.1"/>
    <property type="molecule type" value="Genomic_DNA"/>
</dbReference>
<proteinExistence type="predicted"/>
<accession>E2Q8M9</accession>
<feature type="region of interest" description="Disordered" evidence="1">
    <location>
        <begin position="1"/>
        <end position="36"/>
    </location>
</feature>
<dbReference type="AlphaFoldDB" id="E2Q8M9"/>
<evidence type="ECO:0000256" key="1">
    <source>
        <dbReference type="SAM" id="MobiDB-lite"/>
    </source>
</evidence>
<evidence type="ECO:0000313" key="3">
    <source>
        <dbReference type="Proteomes" id="UP000002357"/>
    </source>
</evidence>
<dbReference type="Proteomes" id="UP000002357">
    <property type="component" value="Chromosome"/>
</dbReference>